<reference evidence="1" key="1">
    <citation type="submission" date="2014-03" db="EMBL/GenBank/DDBJ databases">
        <title>Draft genome sequencing of Oceanobacillus picturae strain S1 isolated from human gut.</title>
        <authorList>
            <person name="Croce O."/>
            <person name="Lagier J.C."/>
            <person name="Raoult D."/>
        </authorList>
    </citation>
    <scope>NUCLEOTIDE SEQUENCE [LARGE SCALE GENOMIC DNA]</scope>
    <source>
        <strain evidence="1">S1</strain>
    </source>
</reference>
<keyword evidence="2" id="KW-1185">Reference proteome</keyword>
<dbReference type="Proteomes" id="UP000028863">
    <property type="component" value="Unassembled WGS sequence"/>
</dbReference>
<proteinExistence type="predicted"/>
<dbReference type="AlphaFoldDB" id="W9ABY0"/>
<dbReference type="EMBL" id="CCAX010000001">
    <property type="protein sequence ID" value="CDO03003.1"/>
    <property type="molecule type" value="Genomic_DNA"/>
</dbReference>
<evidence type="ECO:0000313" key="2">
    <source>
        <dbReference type="Proteomes" id="UP000028863"/>
    </source>
</evidence>
<reference evidence="1" key="2">
    <citation type="submission" date="2014-03" db="EMBL/GenBank/DDBJ databases">
        <authorList>
            <person name="Urmite Genomes"/>
        </authorList>
    </citation>
    <scope>NUCLEOTIDE SEQUENCE</scope>
    <source>
        <strain evidence="1">S1</strain>
    </source>
</reference>
<name>W9ABY0_9BACI</name>
<organism evidence="1 2">
    <name type="scientific">Oceanobacillus picturae</name>
    <dbReference type="NCBI Taxonomy" id="171693"/>
    <lineage>
        <taxon>Bacteria</taxon>
        <taxon>Bacillati</taxon>
        <taxon>Bacillota</taxon>
        <taxon>Bacilli</taxon>
        <taxon>Bacillales</taxon>
        <taxon>Bacillaceae</taxon>
        <taxon>Oceanobacillus</taxon>
    </lineage>
</organism>
<dbReference type="RefSeq" id="WP_036574567.1">
    <property type="nucleotide sequence ID" value="NZ_CABLBW010000001.1"/>
</dbReference>
<protein>
    <submittedName>
        <fullName evidence="1">Uncharacterized protein</fullName>
    </submittedName>
</protein>
<evidence type="ECO:0000313" key="1">
    <source>
        <dbReference type="EMBL" id="CDO03003.1"/>
    </source>
</evidence>
<accession>W9ABY0</accession>
<sequence>MLDALELDLDKEISEYYQGFLIECQNKDFTNLIEVHKNQLLEYSTQEDELASKYLDVYDFRLATEEKVKR</sequence>
<comment type="caution">
    <text evidence="1">The sequence shown here is derived from an EMBL/GenBank/DDBJ whole genome shotgun (WGS) entry which is preliminary data.</text>
</comment>
<gene>
    <name evidence="1" type="ORF">BN988_01486</name>
</gene>